<comment type="similarity">
    <text evidence="1">Belongs to the enoyl-CoA hydratase/isomerase family.</text>
</comment>
<dbReference type="Gene3D" id="3.90.226.10">
    <property type="entry name" value="2-enoyl-CoA Hydratase, Chain A, domain 1"/>
    <property type="match status" value="1"/>
</dbReference>
<dbReference type="InterPro" id="IPR001753">
    <property type="entry name" value="Enoyl-CoA_hydra/iso"/>
</dbReference>
<dbReference type="RefSeq" id="WP_078199056.1">
    <property type="nucleotide sequence ID" value="NZ_CP017758.1"/>
</dbReference>
<reference evidence="8" key="1">
    <citation type="submission" date="2017-02" db="EMBL/GenBank/DDBJ databases">
        <title>Complete genome sequence of Cupriavidus necator strain NH9, a 3-chlorobenzoate degrader.</title>
        <authorList>
            <person name="Moriuchi R."/>
            <person name="Dohra H."/>
            <person name="Ogawa N."/>
        </authorList>
    </citation>
    <scope>NUCLEOTIDE SEQUENCE [LARGE SCALE GENOMIC DNA]</scope>
    <source>
        <strain evidence="8">NH9</strain>
    </source>
</reference>
<proteinExistence type="inferred from homology"/>
<dbReference type="GO" id="GO:0016836">
    <property type="term" value="F:hydro-lyase activity"/>
    <property type="evidence" value="ECO:0007669"/>
    <property type="project" value="TreeGrafter"/>
</dbReference>
<dbReference type="PANTHER" id="PTHR43602:SF1">
    <property type="entry name" value="ENOYL-COA HYDRATASE DOMAIN-CONTAINING PROTEIN 3, MITOCHONDRIAL"/>
    <property type="match status" value="1"/>
</dbReference>
<dbReference type="GO" id="GO:0006631">
    <property type="term" value="P:fatty acid metabolic process"/>
    <property type="evidence" value="ECO:0007669"/>
    <property type="project" value="UniProtKB-KW"/>
</dbReference>
<comment type="function">
    <text evidence="5">May play a role in fatty acid biosynthesis and insulin sensitivity.</text>
</comment>
<evidence type="ECO:0000256" key="6">
    <source>
        <dbReference type="ARBA" id="ARBA00040545"/>
    </source>
</evidence>
<dbReference type="PANTHER" id="PTHR43602">
    <property type="match status" value="1"/>
</dbReference>
<dbReference type="Proteomes" id="UP000189627">
    <property type="component" value="Chromosome 2"/>
</dbReference>
<dbReference type="AlphaFoldDB" id="A0A1U9UV82"/>
<dbReference type="InterPro" id="IPR052377">
    <property type="entry name" value="Mitochondrial_ECH-domain"/>
</dbReference>
<dbReference type="Pfam" id="PF00378">
    <property type="entry name" value="ECH_1"/>
    <property type="match status" value="1"/>
</dbReference>
<dbReference type="KEGG" id="cuh:BJN34_22290"/>
<keyword evidence="3" id="KW-0809">Transit peptide</keyword>
<evidence type="ECO:0000256" key="3">
    <source>
        <dbReference type="ARBA" id="ARBA00022946"/>
    </source>
</evidence>
<evidence type="ECO:0000256" key="4">
    <source>
        <dbReference type="ARBA" id="ARBA00023098"/>
    </source>
</evidence>
<protein>
    <recommendedName>
        <fullName evidence="6">Enoyl-CoA hydratase domain-containing protein 3, mitochondrial</fullName>
    </recommendedName>
</protein>
<dbReference type="OrthoDB" id="9807606at2"/>
<organism evidence="7 8">
    <name type="scientific">Cupriavidus necator</name>
    <name type="common">Alcaligenes eutrophus</name>
    <name type="synonym">Ralstonia eutropha</name>
    <dbReference type="NCBI Taxonomy" id="106590"/>
    <lineage>
        <taxon>Bacteria</taxon>
        <taxon>Pseudomonadati</taxon>
        <taxon>Pseudomonadota</taxon>
        <taxon>Betaproteobacteria</taxon>
        <taxon>Burkholderiales</taxon>
        <taxon>Burkholderiaceae</taxon>
        <taxon>Cupriavidus</taxon>
    </lineage>
</organism>
<sequence length="264" mass="28483">MNEPGRATQPVLVRSDEAGVVTLQLNRPNSMNCLSEELLTALEVEFLRISEDAQVKCVVISGSGRAFCAGHDLKDMRQNATLDYYRSLFALCSRVMMSIRATPVPVIAKVHGDATAAGCQLVAACDLAIASTNARFAAAGINLGSFCATPAVAITRAIPARHAFNMLFTGRFIDAKTAAQWGLVNEVVPHDELDQTVANLASEIASKSAVALRFGKSQFYRQREMELADAYDFATDGIAVSLMGKDAQEGIDAFLSKRNPVWSY</sequence>
<gene>
    <name evidence="7" type="ORF">BJN34_22290</name>
</gene>
<evidence type="ECO:0000313" key="8">
    <source>
        <dbReference type="Proteomes" id="UP000189627"/>
    </source>
</evidence>
<dbReference type="InterPro" id="IPR014748">
    <property type="entry name" value="Enoyl-CoA_hydra_C"/>
</dbReference>
<accession>A0A1U9UV82</accession>
<keyword evidence="2" id="KW-0276">Fatty acid metabolism</keyword>
<dbReference type="CDD" id="cd06558">
    <property type="entry name" value="crotonase-like"/>
    <property type="match status" value="1"/>
</dbReference>
<dbReference type="EMBL" id="CP017758">
    <property type="protein sequence ID" value="AQV96598.1"/>
    <property type="molecule type" value="Genomic_DNA"/>
</dbReference>
<name>A0A1U9UV82_CUPNE</name>
<keyword evidence="4" id="KW-0443">Lipid metabolism</keyword>
<dbReference type="SUPFAM" id="SSF52096">
    <property type="entry name" value="ClpP/crotonase"/>
    <property type="match status" value="1"/>
</dbReference>
<evidence type="ECO:0000256" key="5">
    <source>
        <dbReference type="ARBA" id="ARBA00037410"/>
    </source>
</evidence>
<evidence type="ECO:0000256" key="2">
    <source>
        <dbReference type="ARBA" id="ARBA00022832"/>
    </source>
</evidence>
<evidence type="ECO:0000256" key="1">
    <source>
        <dbReference type="ARBA" id="ARBA00005254"/>
    </source>
</evidence>
<evidence type="ECO:0000313" key="7">
    <source>
        <dbReference type="EMBL" id="AQV96598.1"/>
    </source>
</evidence>
<dbReference type="NCBIfam" id="NF006008">
    <property type="entry name" value="PRK08139.1"/>
    <property type="match status" value="1"/>
</dbReference>
<dbReference type="Gene3D" id="1.10.12.10">
    <property type="entry name" value="Lyase 2-enoyl-coa Hydratase, Chain A, domain 2"/>
    <property type="match status" value="1"/>
</dbReference>
<dbReference type="InterPro" id="IPR029045">
    <property type="entry name" value="ClpP/crotonase-like_dom_sf"/>
</dbReference>